<feature type="transmembrane region" description="Helical" evidence="3">
    <location>
        <begin position="101"/>
        <end position="124"/>
    </location>
</feature>
<evidence type="ECO:0000256" key="1">
    <source>
        <dbReference type="ARBA" id="ARBA00024353"/>
    </source>
</evidence>
<dbReference type="Gene3D" id="1.10.10.1320">
    <property type="entry name" value="Anti-sigma factor, zinc-finger domain"/>
    <property type="match status" value="1"/>
</dbReference>
<feature type="domain" description="Putative zinc-finger" evidence="4">
    <location>
        <begin position="3"/>
        <end position="37"/>
    </location>
</feature>
<dbReference type="Proteomes" id="UP001519289">
    <property type="component" value="Unassembled WGS sequence"/>
</dbReference>
<dbReference type="InterPro" id="IPR027383">
    <property type="entry name" value="Znf_put"/>
</dbReference>
<evidence type="ECO:0000256" key="2">
    <source>
        <dbReference type="ARBA" id="ARBA00024438"/>
    </source>
</evidence>
<gene>
    <name evidence="5" type="ORF">J2Z79_001430</name>
</gene>
<evidence type="ECO:0000313" key="6">
    <source>
        <dbReference type="Proteomes" id="UP001519289"/>
    </source>
</evidence>
<protein>
    <recommendedName>
        <fullName evidence="2">Anti-sigma-W factor RsiW</fullName>
    </recommendedName>
</protein>
<keyword evidence="3" id="KW-0812">Transmembrane</keyword>
<comment type="caution">
    <text evidence="5">The sequence shown here is derived from an EMBL/GenBank/DDBJ whole genome shotgun (WGS) entry which is preliminary data.</text>
</comment>
<comment type="similarity">
    <text evidence="1">Belongs to the zinc-associated anti-sigma factor (ZAS) superfamily. Anti-sigma-W factor family.</text>
</comment>
<dbReference type="RefSeq" id="WP_209466169.1">
    <property type="nucleotide sequence ID" value="NZ_JAGGLG010000009.1"/>
</dbReference>
<keyword evidence="3" id="KW-1133">Transmembrane helix</keyword>
<evidence type="ECO:0000256" key="3">
    <source>
        <dbReference type="SAM" id="Phobius"/>
    </source>
</evidence>
<proteinExistence type="inferred from homology"/>
<keyword evidence="3" id="KW-0472">Membrane</keyword>
<organism evidence="5 6">
    <name type="scientific">Symbiobacterium terraclitae</name>
    <dbReference type="NCBI Taxonomy" id="557451"/>
    <lineage>
        <taxon>Bacteria</taxon>
        <taxon>Bacillati</taxon>
        <taxon>Bacillota</taxon>
        <taxon>Clostridia</taxon>
        <taxon>Eubacteriales</taxon>
        <taxon>Symbiobacteriaceae</taxon>
        <taxon>Symbiobacterium</taxon>
    </lineage>
</organism>
<dbReference type="InterPro" id="IPR041916">
    <property type="entry name" value="Anti_sigma_zinc_sf"/>
</dbReference>
<evidence type="ECO:0000259" key="4">
    <source>
        <dbReference type="Pfam" id="PF13490"/>
    </source>
</evidence>
<evidence type="ECO:0000313" key="5">
    <source>
        <dbReference type="EMBL" id="MBP2018031.1"/>
    </source>
</evidence>
<accession>A0ABS4JT21</accession>
<dbReference type="EMBL" id="JAGGLG010000009">
    <property type="protein sequence ID" value="MBP2018031.1"/>
    <property type="molecule type" value="Genomic_DNA"/>
</dbReference>
<keyword evidence="6" id="KW-1185">Reference proteome</keyword>
<dbReference type="Pfam" id="PF13490">
    <property type="entry name" value="zf-HC2"/>
    <property type="match status" value="1"/>
</dbReference>
<name>A0ABS4JT21_9FIRM</name>
<reference evidence="5 6" key="1">
    <citation type="submission" date="2021-03" db="EMBL/GenBank/DDBJ databases">
        <title>Genomic Encyclopedia of Type Strains, Phase IV (KMG-IV): sequencing the most valuable type-strain genomes for metagenomic binning, comparative biology and taxonomic classification.</title>
        <authorList>
            <person name="Goeker M."/>
        </authorList>
    </citation>
    <scope>NUCLEOTIDE SEQUENCE [LARGE SCALE GENOMIC DNA]</scope>
    <source>
        <strain evidence="5 6">DSM 27138</strain>
    </source>
</reference>
<sequence>MNCSDLHRLLEAYWARALAEDERRACEAHLAVCDDCRFLAESRDLLADLNDPELERMVLMEPPPLPDDFTARVMERVAAEQPRPFSLLWPWLRTRWSVHQYASVAYALCATILVVSLGNGLLLWSQSTDRLAVWMARGQAYWAAAEAYAAPFSQWLHSLWYALAAFLY</sequence>